<accession>A0AA37RYH4</accession>
<evidence type="ECO:0000313" key="1">
    <source>
        <dbReference type="EMBL" id="GLP97770.1"/>
    </source>
</evidence>
<dbReference type="GO" id="GO:0005975">
    <property type="term" value="P:carbohydrate metabolic process"/>
    <property type="evidence" value="ECO:0007669"/>
    <property type="project" value="InterPro"/>
</dbReference>
<reference evidence="1" key="2">
    <citation type="submission" date="2023-01" db="EMBL/GenBank/DDBJ databases">
        <title>Draft genome sequence of Paraferrimonas sedimenticola strain NBRC 101628.</title>
        <authorList>
            <person name="Sun Q."/>
            <person name="Mori K."/>
        </authorList>
    </citation>
    <scope>NUCLEOTIDE SEQUENCE</scope>
    <source>
        <strain evidence="1">NBRC 101628</strain>
    </source>
</reference>
<dbReference type="Gene3D" id="3.20.20.370">
    <property type="entry name" value="Glycoside hydrolase/deacetylase"/>
    <property type="match status" value="1"/>
</dbReference>
<dbReference type="RefSeq" id="WP_245837185.1">
    <property type="nucleotide sequence ID" value="NZ_BSNC01000011.1"/>
</dbReference>
<dbReference type="AlphaFoldDB" id="A0AA37RYH4"/>
<comment type="caution">
    <text evidence="1">The sequence shown here is derived from an EMBL/GenBank/DDBJ whole genome shotgun (WGS) entry which is preliminary data.</text>
</comment>
<sequence length="247" mass="27365">MVLFCPNLWAAQIALIIDDIGYRSTDKRALELPGPLTFAVLPHTRYSALAKPLSANHDIMVHVPMQALNGGSLGPGALQLQMSEGQFKQTLRQAIAAVPDAIAINNHKGSLLTQLNPQMRWVMEVLQEQQMYFVDSATTKYSKAQQQALQHRVASLRRDVFLDHDPSPQAIEREFNRLVRIAQKTGLAIGIGHPYPETLDMLERRLPELQAQGIELVAISQLLRPQQLALNGQKPEGGQMVGVRASL</sequence>
<organism evidence="1 2">
    <name type="scientific">Paraferrimonas sedimenticola</name>
    <dbReference type="NCBI Taxonomy" id="375674"/>
    <lineage>
        <taxon>Bacteria</taxon>
        <taxon>Pseudomonadati</taxon>
        <taxon>Pseudomonadota</taxon>
        <taxon>Gammaproteobacteria</taxon>
        <taxon>Alteromonadales</taxon>
        <taxon>Ferrimonadaceae</taxon>
        <taxon>Paraferrimonas</taxon>
    </lineage>
</organism>
<dbReference type="InterPro" id="IPR011330">
    <property type="entry name" value="Glyco_hydro/deAcase_b/a-brl"/>
</dbReference>
<dbReference type="PANTHER" id="PTHR30105">
    <property type="entry name" value="UNCHARACTERIZED YIBQ-RELATED"/>
    <property type="match status" value="1"/>
</dbReference>
<reference evidence="1" key="1">
    <citation type="journal article" date="2014" name="Int. J. Syst. Evol. Microbiol.">
        <title>Complete genome sequence of Corynebacterium casei LMG S-19264T (=DSM 44701T), isolated from a smear-ripened cheese.</title>
        <authorList>
            <consortium name="US DOE Joint Genome Institute (JGI-PGF)"/>
            <person name="Walter F."/>
            <person name="Albersmeier A."/>
            <person name="Kalinowski J."/>
            <person name="Ruckert C."/>
        </authorList>
    </citation>
    <scope>NUCLEOTIDE SEQUENCE</scope>
    <source>
        <strain evidence="1">NBRC 101628</strain>
    </source>
</reference>
<keyword evidence="2" id="KW-1185">Reference proteome</keyword>
<protein>
    <recommendedName>
        <fullName evidence="3">Divergent polysaccharide deacetylase family protein</fullName>
    </recommendedName>
</protein>
<evidence type="ECO:0000313" key="2">
    <source>
        <dbReference type="Proteomes" id="UP001161422"/>
    </source>
</evidence>
<dbReference type="PANTHER" id="PTHR30105:SF2">
    <property type="entry name" value="DIVERGENT POLYSACCHARIDE DEACETYLASE SUPERFAMILY"/>
    <property type="match status" value="1"/>
</dbReference>
<dbReference type="Proteomes" id="UP001161422">
    <property type="component" value="Unassembled WGS sequence"/>
</dbReference>
<gene>
    <name evidence="1" type="primary">yibQ</name>
    <name evidence="1" type="ORF">GCM10007895_30770</name>
</gene>
<dbReference type="EMBL" id="BSNC01000011">
    <property type="protein sequence ID" value="GLP97770.1"/>
    <property type="molecule type" value="Genomic_DNA"/>
</dbReference>
<proteinExistence type="predicted"/>
<dbReference type="InterPro" id="IPR006837">
    <property type="entry name" value="Divergent_DAC"/>
</dbReference>
<dbReference type="Pfam" id="PF04748">
    <property type="entry name" value="Polysacc_deac_2"/>
    <property type="match status" value="1"/>
</dbReference>
<evidence type="ECO:0008006" key="3">
    <source>
        <dbReference type="Google" id="ProtNLM"/>
    </source>
</evidence>
<dbReference type="CDD" id="cd10936">
    <property type="entry name" value="CE4_DAC2"/>
    <property type="match status" value="1"/>
</dbReference>
<dbReference type="SUPFAM" id="SSF88713">
    <property type="entry name" value="Glycoside hydrolase/deacetylase"/>
    <property type="match status" value="1"/>
</dbReference>
<name>A0AA37RYH4_9GAMM</name>